<dbReference type="SUPFAM" id="SSF159672">
    <property type="entry name" value="CbiG N-terminal domain-like"/>
    <property type="match status" value="1"/>
</dbReference>
<dbReference type="SUPFAM" id="SSF159664">
    <property type="entry name" value="CobE/GbiG C-terminal domain-like"/>
    <property type="match status" value="1"/>
</dbReference>
<evidence type="ECO:0000313" key="3">
    <source>
        <dbReference type="EMBL" id="VAW40969.1"/>
    </source>
</evidence>
<dbReference type="Pfam" id="PF01890">
    <property type="entry name" value="CbiG_C"/>
    <property type="match status" value="1"/>
</dbReference>
<organism evidence="3">
    <name type="scientific">hydrothermal vent metagenome</name>
    <dbReference type="NCBI Taxonomy" id="652676"/>
    <lineage>
        <taxon>unclassified sequences</taxon>
        <taxon>metagenomes</taxon>
        <taxon>ecological metagenomes</taxon>
    </lineage>
</organism>
<proteinExistence type="predicted"/>
<feature type="domain" description="Cobalamin synthesis G N-terminal" evidence="2">
    <location>
        <begin position="38"/>
        <end position="118"/>
    </location>
</feature>
<dbReference type="GO" id="GO:0043779">
    <property type="term" value="F:cobalt-precorrin-5A acetaldehyde-lyase activity"/>
    <property type="evidence" value="ECO:0007669"/>
    <property type="project" value="UniProtKB-EC"/>
</dbReference>
<dbReference type="InterPro" id="IPR002750">
    <property type="entry name" value="CobE/GbiG_C"/>
</dbReference>
<dbReference type="Gene3D" id="3.30.420.180">
    <property type="entry name" value="CobE/GbiG C-terminal domain"/>
    <property type="match status" value="1"/>
</dbReference>
<dbReference type="Gene3D" id="3.40.50.11220">
    <property type="match status" value="1"/>
</dbReference>
<dbReference type="PANTHER" id="PTHR37477:SF1">
    <property type="entry name" value="COBALT-PRECORRIN-5A HYDROLASE"/>
    <property type="match status" value="1"/>
</dbReference>
<dbReference type="InterPro" id="IPR038029">
    <property type="entry name" value="GbiG_N_sf"/>
</dbReference>
<dbReference type="InterPro" id="IPR036518">
    <property type="entry name" value="CobE/GbiG_C_sf"/>
</dbReference>
<dbReference type="InterPro" id="IPR021744">
    <property type="entry name" value="CbiG_N"/>
</dbReference>
<gene>
    <name evidence="3" type="ORF">MNBD_DELTA04-242</name>
</gene>
<name>A0A3B0VVS6_9ZZZZ</name>
<keyword evidence="3" id="KW-0378">Hydrolase</keyword>
<reference evidence="3" key="1">
    <citation type="submission" date="2018-06" db="EMBL/GenBank/DDBJ databases">
        <authorList>
            <person name="Zhirakovskaya E."/>
        </authorList>
    </citation>
    <scope>NUCLEOTIDE SEQUENCE</scope>
</reference>
<dbReference type="InterPro" id="IPR052553">
    <property type="entry name" value="CbiG_hydrolase"/>
</dbReference>
<dbReference type="PANTHER" id="PTHR37477">
    <property type="entry name" value="COBALT-PRECORRIN-5A HYDROLASE"/>
    <property type="match status" value="1"/>
</dbReference>
<dbReference type="AlphaFoldDB" id="A0A3B0VVS6"/>
<evidence type="ECO:0000259" key="1">
    <source>
        <dbReference type="Pfam" id="PF01890"/>
    </source>
</evidence>
<dbReference type="GO" id="GO:0009236">
    <property type="term" value="P:cobalamin biosynthetic process"/>
    <property type="evidence" value="ECO:0007669"/>
    <property type="project" value="InterPro"/>
</dbReference>
<dbReference type="Pfam" id="PF11760">
    <property type="entry name" value="CbiG_N"/>
    <property type="match status" value="1"/>
</dbReference>
<evidence type="ECO:0000259" key="2">
    <source>
        <dbReference type="Pfam" id="PF11760"/>
    </source>
</evidence>
<protein>
    <submittedName>
        <fullName evidence="3">Cobalt-precorrin 5A hydrolase</fullName>
        <ecNumber evidence="3">3.7.1.12</ecNumber>
    </submittedName>
</protein>
<dbReference type="EC" id="3.7.1.12" evidence="3"/>
<dbReference type="EMBL" id="UOEY01000116">
    <property type="protein sequence ID" value="VAW40969.1"/>
    <property type="molecule type" value="Genomic_DNA"/>
</dbReference>
<accession>A0A3B0VVS6</accession>
<sequence length="334" mass="35352">MKIAVIAMTGGGRKLAARLVPKLPGAVLESPGPGIAATMAALWREYDGFIMIMAAGIVVRAMAPLLGDKRSDPAVVVVDERGRFAVSLLSGHLGGGNELARRVAAILGGRAVITTASDVLGLVPLDLWARSQDLVPRDGKTMTRASALLVNNGALRLYAEVPVAALPDGLVAVDRPEEADLVISSRTDWPANTLVFHPRELVVGVGCNRGTPVHEFAAALDEVLAARSLSPLAVRNLASIDLKRDEKGLREFAGGHGWEIVFYTKEELNRVAGITVSPAALKATGARGVAEPAALLSARTDILLMEKQKWPNLTLALARAKFMLSALVREDCNT</sequence>
<feature type="domain" description="CobE/GbiG C-terminal" evidence="1">
    <location>
        <begin position="201"/>
        <end position="318"/>
    </location>
</feature>